<dbReference type="Gene3D" id="1.20.58.290">
    <property type="entry name" value="Hypothetical membrane protein ta0354_69_121"/>
    <property type="match status" value="1"/>
</dbReference>
<keyword evidence="4" id="KW-1185">Reference proteome</keyword>
<dbReference type="Gene3D" id="2.30.110.10">
    <property type="entry name" value="Electron Transport, Fmn-binding Protein, Chain A"/>
    <property type="match status" value="1"/>
</dbReference>
<dbReference type="AlphaFoldDB" id="A0A7D5GW18"/>
<dbReference type="KEGG" id="halg:HUG10_03130"/>
<sequence>MSEEGHDVGDVADAEWPVDLAGVTESVVATLGPNDLWNVAALGLHAPAADGRRASEPVRARTWGRTRTARNFAARGGGVVQFVTDPRDFVDAAVTVREEPEPVLDSADAWVRVAVEQVGAGEDGDTEWIDWHLRPVESSVVCEGVRTIDRGFAAVVEATVAASRLDVDGYDTDELLDRLVYFADVVERCGGRRERDAFESLSAATGWRERR</sequence>
<proteinExistence type="predicted"/>
<evidence type="ECO:0000259" key="2">
    <source>
        <dbReference type="Pfam" id="PF20766"/>
    </source>
</evidence>
<dbReference type="SUPFAM" id="SSF50475">
    <property type="entry name" value="FMN-binding split barrel"/>
    <property type="match status" value="1"/>
</dbReference>
<dbReference type="Pfam" id="PF20766">
    <property type="entry name" value="DUF447_C"/>
    <property type="match status" value="1"/>
</dbReference>
<gene>
    <name evidence="3" type="ORF">HUG10_03130</name>
</gene>
<dbReference type="RefSeq" id="WP_179168164.1">
    <property type="nucleotide sequence ID" value="NZ_CP058529.1"/>
</dbReference>
<accession>A0A7D5GW18</accession>
<dbReference type="GeneID" id="56027793"/>
<dbReference type="EMBL" id="CP058529">
    <property type="protein sequence ID" value="QLG26589.1"/>
    <property type="molecule type" value="Genomic_DNA"/>
</dbReference>
<feature type="domain" description="DUF447" evidence="2">
    <location>
        <begin position="150"/>
        <end position="201"/>
    </location>
</feature>
<dbReference type="OrthoDB" id="146030at2157"/>
<dbReference type="InterPro" id="IPR012349">
    <property type="entry name" value="Split_barrel_FMN-bd"/>
</dbReference>
<feature type="domain" description="DUF447" evidence="1">
    <location>
        <begin position="24"/>
        <end position="139"/>
    </location>
</feature>
<dbReference type="Pfam" id="PF04289">
    <property type="entry name" value="DUF447_N"/>
    <property type="match status" value="1"/>
</dbReference>
<dbReference type="Proteomes" id="UP000509750">
    <property type="component" value="Chromosome"/>
</dbReference>
<evidence type="ECO:0000259" key="1">
    <source>
        <dbReference type="Pfam" id="PF04289"/>
    </source>
</evidence>
<organism evidence="3 4">
    <name type="scientific">Halorarum halophilum</name>
    <dbReference type="NCBI Taxonomy" id="2743090"/>
    <lineage>
        <taxon>Archaea</taxon>
        <taxon>Methanobacteriati</taxon>
        <taxon>Methanobacteriota</taxon>
        <taxon>Stenosarchaea group</taxon>
        <taxon>Halobacteria</taxon>
        <taxon>Halobacteriales</taxon>
        <taxon>Haloferacaceae</taxon>
        <taxon>Halorarum</taxon>
    </lineage>
</organism>
<evidence type="ECO:0000313" key="3">
    <source>
        <dbReference type="EMBL" id="QLG26589.1"/>
    </source>
</evidence>
<evidence type="ECO:0000313" key="4">
    <source>
        <dbReference type="Proteomes" id="UP000509750"/>
    </source>
</evidence>
<protein>
    <submittedName>
        <fullName evidence="3">DUF447 family protein</fullName>
    </submittedName>
</protein>
<dbReference type="InterPro" id="IPR049288">
    <property type="entry name" value="DUF447_C"/>
</dbReference>
<dbReference type="InterPro" id="IPR007386">
    <property type="entry name" value="DUF447_N"/>
</dbReference>
<reference evidence="3 4" key="1">
    <citation type="submission" date="2020-07" db="EMBL/GenBank/DDBJ databases">
        <title>Gai3-2, isolated from salt lake.</title>
        <authorList>
            <person name="Cui H."/>
            <person name="Shi X."/>
        </authorList>
    </citation>
    <scope>NUCLEOTIDE SEQUENCE [LARGE SCALE GENOMIC DNA]</scope>
    <source>
        <strain evidence="3 4">Gai3-2</strain>
    </source>
</reference>
<name>A0A7D5GW18_9EURY</name>